<feature type="region of interest" description="Disordered" evidence="1">
    <location>
        <begin position="237"/>
        <end position="268"/>
    </location>
</feature>
<dbReference type="Proteomes" id="UP000799291">
    <property type="component" value="Unassembled WGS sequence"/>
</dbReference>
<feature type="region of interest" description="Disordered" evidence="1">
    <location>
        <begin position="162"/>
        <end position="198"/>
    </location>
</feature>
<gene>
    <name evidence="2" type="ORF">K458DRAFT_391489</name>
</gene>
<feature type="compositionally biased region" description="Basic and acidic residues" evidence="1">
    <location>
        <begin position="61"/>
        <end position="92"/>
    </location>
</feature>
<sequence>MDIDSYRPAASGWERWQPTIYAHDLVDKGCLERPDSAQESQSEEPRIPAKRAASADQEADSPPKRNESTKAERSSDPGKRRSARLIERKIAEDPSSVDTQMENAEDVLDGGVRIEGECLTTPEPVVEAISPDVSSGYTGQPQTEKRKFKFAWGAKQRALFSGSLRALQPNERKPSSPPPLPPPPQQKPENYRFTSGEHAGKALSEVPFGYLVHVKESGDWKAHTGFKEAFRYWQERMGANQPKSRPQDPALNHPRNWRIPDSAHAFTD</sequence>
<organism evidence="2 3">
    <name type="scientific">Lentithecium fluviatile CBS 122367</name>
    <dbReference type="NCBI Taxonomy" id="1168545"/>
    <lineage>
        <taxon>Eukaryota</taxon>
        <taxon>Fungi</taxon>
        <taxon>Dikarya</taxon>
        <taxon>Ascomycota</taxon>
        <taxon>Pezizomycotina</taxon>
        <taxon>Dothideomycetes</taxon>
        <taxon>Pleosporomycetidae</taxon>
        <taxon>Pleosporales</taxon>
        <taxon>Massarineae</taxon>
        <taxon>Lentitheciaceae</taxon>
        <taxon>Lentithecium</taxon>
    </lineage>
</organism>
<protein>
    <submittedName>
        <fullName evidence="2">Uncharacterized protein</fullName>
    </submittedName>
</protein>
<name>A0A6G1IV41_9PLEO</name>
<proteinExistence type="predicted"/>
<feature type="compositionally biased region" description="Pro residues" evidence="1">
    <location>
        <begin position="175"/>
        <end position="186"/>
    </location>
</feature>
<evidence type="ECO:0000313" key="2">
    <source>
        <dbReference type="EMBL" id="KAF2681975.1"/>
    </source>
</evidence>
<reference evidence="2" key="1">
    <citation type="journal article" date="2020" name="Stud. Mycol.">
        <title>101 Dothideomycetes genomes: a test case for predicting lifestyles and emergence of pathogens.</title>
        <authorList>
            <person name="Haridas S."/>
            <person name="Albert R."/>
            <person name="Binder M."/>
            <person name="Bloem J."/>
            <person name="Labutti K."/>
            <person name="Salamov A."/>
            <person name="Andreopoulos B."/>
            <person name="Baker S."/>
            <person name="Barry K."/>
            <person name="Bills G."/>
            <person name="Bluhm B."/>
            <person name="Cannon C."/>
            <person name="Castanera R."/>
            <person name="Culley D."/>
            <person name="Daum C."/>
            <person name="Ezra D."/>
            <person name="Gonzalez J."/>
            <person name="Henrissat B."/>
            <person name="Kuo A."/>
            <person name="Liang C."/>
            <person name="Lipzen A."/>
            <person name="Lutzoni F."/>
            <person name="Magnuson J."/>
            <person name="Mondo S."/>
            <person name="Nolan M."/>
            <person name="Ohm R."/>
            <person name="Pangilinan J."/>
            <person name="Park H.-J."/>
            <person name="Ramirez L."/>
            <person name="Alfaro M."/>
            <person name="Sun H."/>
            <person name="Tritt A."/>
            <person name="Yoshinaga Y."/>
            <person name="Zwiers L.-H."/>
            <person name="Turgeon B."/>
            <person name="Goodwin S."/>
            <person name="Spatafora J."/>
            <person name="Crous P."/>
            <person name="Grigoriev I."/>
        </authorList>
    </citation>
    <scope>NUCLEOTIDE SEQUENCE</scope>
    <source>
        <strain evidence="2">CBS 122367</strain>
    </source>
</reference>
<evidence type="ECO:0000256" key="1">
    <source>
        <dbReference type="SAM" id="MobiDB-lite"/>
    </source>
</evidence>
<accession>A0A6G1IV41</accession>
<feature type="region of interest" description="Disordered" evidence="1">
    <location>
        <begin position="31"/>
        <end position="103"/>
    </location>
</feature>
<dbReference type="AlphaFoldDB" id="A0A6G1IV41"/>
<keyword evidence="3" id="KW-1185">Reference proteome</keyword>
<dbReference type="EMBL" id="MU005589">
    <property type="protein sequence ID" value="KAF2681975.1"/>
    <property type="molecule type" value="Genomic_DNA"/>
</dbReference>
<evidence type="ECO:0000313" key="3">
    <source>
        <dbReference type="Proteomes" id="UP000799291"/>
    </source>
</evidence>